<protein>
    <submittedName>
        <fullName evidence="1">Uncharacterized protein</fullName>
    </submittedName>
</protein>
<dbReference type="Proteomes" id="UP000061489">
    <property type="component" value="Chromosome"/>
</dbReference>
<sequence>MSKVSGVVLYEGPSVLDGQPIIAVATFSSKNEKTGPMIQTWILRSDVEPQVASKAGLDGSVCGACPHRHSLGGSCYVITHQGPLAVYRSFKRGNYPTFDPGIHGSLFTGRMIRLGAYGDPAAVPVDVWSSVVSLTTGHTGYTHQIGHPKFDSRILHYCMVSADTPKGALAHQFHGRRTFRVKTEDSPLAANEVLCLSETTGISCLACGLCNGAKGDGPSVAINVHGTYAKRYVSKYGRINAIAV</sequence>
<dbReference type="AlphaFoldDB" id="W5YMM3"/>
<keyword evidence="2" id="KW-1185">Reference proteome</keyword>
<dbReference type="STRING" id="1420916.AU14_17625"/>
<organism evidence="1 2">
    <name type="scientific">Marinobacter similis</name>
    <dbReference type="NCBI Taxonomy" id="1420916"/>
    <lineage>
        <taxon>Bacteria</taxon>
        <taxon>Pseudomonadati</taxon>
        <taxon>Pseudomonadota</taxon>
        <taxon>Gammaproteobacteria</taxon>
        <taxon>Pseudomonadales</taxon>
        <taxon>Marinobacteraceae</taxon>
        <taxon>Marinobacter</taxon>
    </lineage>
</organism>
<evidence type="ECO:0000313" key="1">
    <source>
        <dbReference type="EMBL" id="AHI30290.1"/>
    </source>
</evidence>
<dbReference type="HOGENOM" id="CLU_099412_0_0_6"/>
<gene>
    <name evidence="1" type="ORF">AU14_17625</name>
</gene>
<name>W5YMM3_9GAMM</name>
<accession>W5YMM3</accession>
<dbReference type="KEGG" id="msx:AU14_17625"/>
<proteinExistence type="predicted"/>
<dbReference type="EMBL" id="CP007151">
    <property type="protein sequence ID" value="AHI30290.1"/>
    <property type="molecule type" value="Genomic_DNA"/>
</dbReference>
<evidence type="ECO:0000313" key="2">
    <source>
        <dbReference type="Proteomes" id="UP000061489"/>
    </source>
</evidence>
<reference evidence="1 2" key="1">
    <citation type="journal article" date="2014" name="Genome Announc.">
        <title>Draft Genome Sequences of Marinobacter similis A3d10T and Marinobacter salarius R9SW1T.</title>
        <authorList>
            <person name="Ivanova E.P."/>
            <person name="Ng H.J."/>
            <person name="Webb H.K."/>
            <person name="Feng G."/>
            <person name="Oshima K."/>
            <person name="Hattori M."/>
            <person name="Ohkuma M."/>
            <person name="Sergeev A.F."/>
            <person name="Mikhailov V.V."/>
            <person name="Crawford R.J."/>
            <person name="Sawabe T."/>
        </authorList>
    </citation>
    <scope>NUCLEOTIDE SEQUENCE [LARGE SCALE GENOMIC DNA]</scope>
    <source>
        <strain evidence="1 2">A3d10</strain>
    </source>
</reference>